<feature type="transmembrane region" description="Helical" evidence="8">
    <location>
        <begin position="6"/>
        <end position="22"/>
    </location>
</feature>
<dbReference type="Pfam" id="PF18916">
    <property type="entry name" value="Lycopene_cyc"/>
    <property type="match status" value="2"/>
</dbReference>
<evidence type="ECO:0000256" key="1">
    <source>
        <dbReference type="ARBA" id="ARBA00004141"/>
    </source>
</evidence>
<evidence type="ECO:0000256" key="6">
    <source>
        <dbReference type="ARBA" id="ARBA00023136"/>
    </source>
</evidence>
<dbReference type="NCBIfam" id="TIGR03462">
    <property type="entry name" value="CarR_dom_SF"/>
    <property type="match status" value="1"/>
</dbReference>
<comment type="subcellular location">
    <subcellularLocation>
        <location evidence="1">Membrane</location>
        <topology evidence="1">Multi-pass membrane protein</topology>
    </subcellularLocation>
</comment>
<evidence type="ECO:0000256" key="5">
    <source>
        <dbReference type="ARBA" id="ARBA00022989"/>
    </source>
</evidence>
<organism evidence="10 11">
    <name type="scientific">Pedobacter steynii</name>
    <dbReference type="NCBI Taxonomy" id="430522"/>
    <lineage>
        <taxon>Bacteria</taxon>
        <taxon>Pseudomonadati</taxon>
        <taxon>Bacteroidota</taxon>
        <taxon>Sphingobacteriia</taxon>
        <taxon>Sphingobacteriales</taxon>
        <taxon>Sphingobacteriaceae</taxon>
        <taxon>Pedobacter</taxon>
    </lineage>
</organism>
<evidence type="ECO:0000313" key="10">
    <source>
        <dbReference type="EMBL" id="SDM91310.1"/>
    </source>
</evidence>
<reference evidence="11" key="1">
    <citation type="submission" date="2016-10" db="EMBL/GenBank/DDBJ databases">
        <authorList>
            <person name="Varghese N."/>
            <person name="Submissions S."/>
        </authorList>
    </citation>
    <scope>NUCLEOTIDE SEQUENCE [LARGE SCALE GENOMIC DNA]</scope>
    <source>
        <strain evidence="11">DSM 19110</strain>
    </source>
</reference>
<feature type="transmembrane region" description="Helical" evidence="8">
    <location>
        <begin position="34"/>
        <end position="58"/>
    </location>
</feature>
<keyword evidence="4" id="KW-0125">Carotenoid biosynthesis</keyword>
<evidence type="ECO:0000256" key="2">
    <source>
        <dbReference type="ARBA" id="ARBA00004829"/>
    </source>
</evidence>
<feature type="transmembrane region" description="Helical" evidence="8">
    <location>
        <begin position="161"/>
        <end position="179"/>
    </location>
</feature>
<evidence type="ECO:0000313" key="11">
    <source>
        <dbReference type="Proteomes" id="UP000183200"/>
    </source>
</evidence>
<feature type="transmembrane region" description="Helical" evidence="8">
    <location>
        <begin position="78"/>
        <end position="95"/>
    </location>
</feature>
<name>A0A1G9X3I9_9SPHI</name>
<evidence type="ECO:0000259" key="9">
    <source>
        <dbReference type="Pfam" id="PF18916"/>
    </source>
</evidence>
<dbReference type="GO" id="GO:0016020">
    <property type="term" value="C:membrane"/>
    <property type="evidence" value="ECO:0007669"/>
    <property type="project" value="UniProtKB-SubCell"/>
</dbReference>
<dbReference type="InterPro" id="IPR000175">
    <property type="entry name" value="Na/ntran_symport"/>
</dbReference>
<keyword evidence="11" id="KW-1185">Reference proteome</keyword>
<keyword evidence="6 8" id="KW-0472">Membrane</keyword>
<dbReference type="STRING" id="430522.BFS30_07685"/>
<dbReference type="OrthoDB" id="5195186at2"/>
<feature type="transmembrane region" description="Helical" evidence="8">
    <location>
        <begin position="199"/>
        <end position="217"/>
    </location>
</feature>
<dbReference type="Proteomes" id="UP000183200">
    <property type="component" value="Unassembled WGS sequence"/>
</dbReference>
<dbReference type="RefSeq" id="WP_074608661.1">
    <property type="nucleotide sequence ID" value="NZ_FNGY01000005.1"/>
</dbReference>
<keyword evidence="7" id="KW-0413">Isomerase</keyword>
<dbReference type="EMBL" id="FNGY01000005">
    <property type="protein sequence ID" value="SDM91310.1"/>
    <property type="molecule type" value="Genomic_DNA"/>
</dbReference>
<sequence>MNFTYLLLALGILLIPMVLLFVKKTSFNQTIKFAIPAVLITGLAFSIFATVLVVAGVWSFHPAYLTGVSLWKIPVEEFLFSVAISLAGIGVYVSLNAFFPNNALDKFSLSFSNLLMGICVAMLIFTYTKWYSAISFGALFVLIFYIEYLNKLRFMYKFYRGFLAALLFFYIAYGMISTLPVISYTEVINLKLGAIPFESHFYFMGMLLMSIYLFELFKSKAKA</sequence>
<dbReference type="GO" id="GO:0016872">
    <property type="term" value="F:intramolecular lyase activity"/>
    <property type="evidence" value="ECO:0007669"/>
    <property type="project" value="InterPro"/>
</dbReference>
<feature type="transmembrane region" description="Helical" evidence="8">
    <location>
        <begin position="131"/>
        <end position="149"/>
    </location>
</feature>
<accession>A0A1G9X3I9</accession>
<dbReference type="AlphaFoldDB" id="A0A1G9X3I9"/>
<dbReference type="InterPro" id="IPR017825">
    <property type="entry name" value="Lycopene_cyclase_dom"/>
</dbReference>
<dbReference type="GO" id="GO:0016117">
    <property type="term" value="P:carotenoid biosynthetic process"/>
    <property type="evidence" value="ECO:0007669"/>
    <property type="project" value="UniProtKB-KW"/>
</dbReference>
<feature type="domain" description="Lycopene cyclase" evidence="9">
    <location>
        <begin position="2"/>
        <end position="93"/>
    </location>
</feature>
<keyword evidence="3 8" id="KW-0812">Transmembrane</keyword>
<dbReference type="PROSITE" id="PS50267">
    <property type="entry name" value="NA_NEUROTRAN_SYMP_3"/>
    <property type="match status" value="1"/>
</dbReference>
<proteinExistence type="predicted"/>
<evidence type="ECO:0000256" key="3">
    <source>
        <dbReference type="ARBA" id="ARBA00022692"/>
    </source>
</evidence>
<feature type="transmembrane region" description="Helical" evidence="8">
    <location>
        <begin position="107"/>
        <end position="125"/>
    </location>
</feature>
<comment type="pathway">
    <text evidence="2">Carotenoid biosynthesis.</text>
</comment>
<keyword evidence="5 8" id="KW-1133">Transmembrane helix</keyword>
<dbReference type="GO" id="GO:0045436">
    <property type="term" value="F:lycopene beta cyclase activity"/>
    <property type="evidence" value="ECO:0007669"/>
    <property type="project" value="UniProtKB-ARBA"/>
</dbReference>
<evidence type="ECO:0000256" key="8">
    <source>
        <dbReference type="SAM" id="Phobius"/>
    </source>
</evidence>
<evidence type="ECO:0000256" key="7">
    <source>
        <dbReference type="ARBA" id="ARBA00023235"/>
    </source>
</evidence>
<feature type="domain" description="Lycopene cyclase" evidence="9">
    <location>
        <begin position="129"/>
        <end position="217"/>
    </location>
</feature>
<gene>
    <name evidence="10" type="ORF">SAMN05421820_105365</name>
</gene>
<protein>
    <submittedName>
        <fullName evidence="10">Lycopene cyclase domain-containing protein</fullName>
    </submittedName>
</protein>
<evidence type="ECO:0000256" key="4">
    <source>
        <dbReference type="ARBA" id="ARBA00022746"/>
    </source>
</evidence>